<dbReference type="OrthoDB" id="25921at2759"/>
<accession>A0A9N9Y541</accession>
<keyword evidence="10" id="KW-1185">Reference proteome</keyword>
<dbReference type="SMART" id="SM00906">
    <property type="entry name" value="Fungal_trans"/>
    <property type="match status" value="1"/>
</dbReference>
<dbReference type="PANTHER" id="PTHR47782">
    <property type="entry name" value="ZN(II)2CYS6 TRANSCRIPTION FACTOR (EUROFUNG)-RELATED"/>
    <property type="match status" value="1"/>
</dbReference>
<comment type="subcellular location">
    <subcellularLocation>
        <location evidence="1">Nucleus</location>
    </subcellularLocation>
</comment>
<keyword evidence="2" id="KW-0479">Metal-binding</keyword>
<evidence type="ECO:0000256" key="3">
    <source>
        <dbReference type="ARBA" id="ARBA00022833"/>
    </source>
</evidence>
<name>A0A9N9Y541_9HYPO</name>
<dbReference type="GO" id="GO:0008270">
    <property type="term" value="F:zinc ion binding"/>
    <property type="evidence" value="ECO:0007669"/>
    <property type="project" value="InterPro"/>
</dbReference>
<dbReference type="InterPro" id="IPR052202">
    <property type="entry name" value="Yeast_MetPath_Reg"/>
</dbReference>
<dbReference type="PANTHER" id="PTHR47782:SF14">
    <property type="entry name" value="ZN(II)2CYS6 TRANSCRIPTION FACTOR (EUROFUNG)"/>
    <property type="match status" value="1"/>
</dbReference>
<evidence type="ECO:0000259" key="8">
    <source>
        <dbReference type="SMART" id="SM00906"/>
    </source>
</evidence>
<dbReference type="GO" id="GO:0043565">
    <property type="term" value="F:sequence-specific DNA binding"/>
    <property type="evidence" value="ECO:0007669"/>
    <property type="project" value="TreeGrafter"/>
</dbReference>
<keyword evidence="3" id="KW-0862">Zinc</keyword>
<dbReference type="GO" id="GO:0005634">
    <property type="term" value="C:nucleus"/>
    <property type="evidence" value="ECO:0007669"/>
    <property type="project" value="UniProtKB-SubCell"/>
</dbReference>
<evidence type="ECO:0000256" key="7">
    <source>
        <dbReference type="ARBA" id="ARBA00023242"/>
    </source>
</evidence>
<keyword evidence="4" id="KW-0805">Transcription regulation</keyword>
<dbReference type="GO" id="GO:0045944">
    <property type="term" value="P:positive regulation of transcription by RNA polymerase II"/>
    <property type="evidence" value="ECO:0007669"/>
    <property type="project" value="TreeGrafter"/>
</dbReference>
<dbReference type="Proteomes" id="UP000754883">
    <property type="component" value="Unassembled WGS sequence"/>
</dbReference>
<dbReference type="CDD" id="cd12148">
    <property type="entry name" value="fungal_TF_MHR"/>
    <property type="match status" value="1"/>
</dbReference>
<comment type="caution">
    <text evidence="9">The sequence shown here is derived from an EMBL/GenBank/DDBJ whole genome shotgun (WGS) entry which is preliminary data.</text>
</comment>
<dbReference type="GO" id="GO:0006351">
    <property type="term" value="P:DNA-templated transcription"/>
    <property type="evidence" value="ECO:0007669"/>
    <property type="project" value="InterPro"/>
</dbReference>
<evidence type="ECO:0000256" key="4">
    <source>
        <dbReference type="ARBA" id="ARBA00023015"/>
    </source>
</evidence>
<dbReference type="AlphaFoldDB" id="A0A9N9Y541"/>
<dbReference type="InterPro" id="IPR007219">
    <property type="entry name" value="XnlR_reg_dom"/>
</dbReference>
<evidence type="ECO:0000313" key="10">
    <source>
        <dbReference type="Proteomes" id="UP000754883"/>
    </source>
</evidence>
<reference evidence="9" key="1">
    <citation type="submission" date="2021-10" db="EMBL/GenBank/DDBJ databases">
        <authorList>
            <person name="Piombo E."/>
        </authorList>
    </citation>
    <scope>NUCLEOTIDE SEQUENCE</scope>
</reference>
<gene>
    <name evidence="9" type="ORF">CBYS24578_00017194</name>
</gene>
<sequence>MESLSLSAMAEPIGRAGEFLKQLSMPRVIASVTETYGGNPEATSRVDSLWDGISKYIRHPSGQMHRLHLQPAEANQFLEQYLDIVDFRFPRLPLAKVKSGLDAITSEDESAYSTILQKDPALIFMAYMVMAIVPLVSDKYPISQGSFVSIQLLGKCLKVLDRVFRQEDGVDIIQCLQLLVVFSIHCSAAGSSWHLIGFAINKCISLGYHTETSPSNSAISLGEREQRRWAFWSCFLLDRLICAALGRPFAIQNECVTVALPGEGSAASSCLEPKDVYHIHLFRYARLLSSIITSSPVERFDGALSRILQWRMATPPNIGAPTREPYLYQTSLYHTLILRTGIHEVLRGYKISEAEDGVTTVTHERARLRTTTSENSTRVPEEDMILDIKLFDICSAVALSLDRNRMTGRHYLSHLTGYSAFSMGLATIYHELVRRRGALDPSRGRSIENGGEILDLLTGTPSGWSLVGEDPMKRSLKASEILNMASSKLEIVARQFPRMHEYKQTLDTIRSVVFSGHTSMIADTENLKRAVTDINPTHLRHLGLVIWHCHVVGRQ</sequence>
<evidence type="ECO:0000256" key="6">
    <source>
        <dbReference type="ARBA" id="ARBA00023163"/>
    </source>
</evidence>
<keyword evidence="6" id="KW-0804">Transcription</keyword>
<dbReference type="EMBL" id="CABFNO020001466">
    <property type="protein sequence ID" value="CAG9989374.1"/>
    <property type="molecule type" value="Genomic_DNA"/>
</dbReference>
<evidence type="ECO:0000256" key="1">
    <source>
        <dbReference type="ARBA" id="ARBA00004123"/>
    </source>
</evidence>
<keyword evidence="7" id="KW-0539">Nucleus</keyword>
<evidence type="ECO:0000313" key="9">
    <source>
        <dbReference type="EMBL" id="CAG9989374.1"/>
    </source>
</evidence>
<protein>
    <recommendedName>
        <fullName evidence="8">Xylanolytic transcriptional activator regulatory domain-containing protein</fullName>
    </recommendedName>
</protein>
<feature type="domain" description="Xylanolytic transcriptional activator regulatory" evidence="8">
    <location>
        <begin position="192"/>
        <end position="267"/>
    </location>
</feature>
<evidence type="ECO:0000256" key="2">
    <source>
        <dbReference type="ARBA" id="ARBA00022723"/>
    </source>
</evidence>
<organism evidence="9 10">
    <name type="scientific">Clonostachys byssicola</name>
    <dbReference type="NCBI Taxonomy" id="160290"/>
    <lineage>
        <taxon>Eukaryota</taxon>
        <taxon>Fungi</taxon>
        <taxon>Dikarya</taxon>
        <taxon>Ascomycota</taxon>
        <taxon>Pezizomycotina</taxon>
        <taxon>Sordariomycetes</taxon>
        <taxon>Hypocreomycetidae</taxon>
        <taxon>Hypocreales</taxon>
        <taxon>Bionectriaceae</taxon>
        <taxon>Clonostachys</taxon>
    </lineage>
</organism>
<evidence type="ECO:0000256" key="5">
    <source>
        <dbReference type="ARBA" id="ARBA00023125"/>
    </source>
</evidence>
<keyword evidence="5" id="KW-0238">DNA-binding</keyword>
<dbReference type="GO" id="GO:0000981">
    <property type="term" value="F:DNA-binding transcription factor activity, RNA polymerase II-specific"/>
    <property type="evidence" value="ECO:0007669"/>
    <property type="project" value="TreeGrafter"/>
</dbReference>
<proteinExistence type="predicted"/>
<dbReference type="Pfam" id="PF04082">
    <property type="entry name" value="Fungal_trans"/>
    <property type="match status" value="1"/>
</dbReference>